<evidence type="ECO:0000259" key="3">
    <source>
        <dbReference type="SMART" id="SM00839"/>
    </source>
</evidence>
<reference evidence="4" key="1">
    <citation type="submission" date="2021-01" db="EMBL/GenBank/DDBJ databases">
        <authorList>
            <person name="Corre E."/>
            <person name="Pelletier E."/>
            <person name="Niang G."/>
            <person name="Scheremetjew M."/>
            <person name="Finn R."/>
            <person name="Kale V."/>
            <person name="Holt S."/>
            <person name="Cochrane G."/>
            <person name="Meng A."/>
            <person name="Brown T."/>
            <person name="Cohen L."/>
        </authorList>
    </citation>
    <scope>NUCLEOTIDE SEQUENCE</scope>
    <source>
        <strain evidence="4">CCMP281</strain>
    </source>
</reference>
<dbReference type="InterPro" id="IPR006096">
    <property type="entry name" value="Glu/Leu/Phe/Val/Trp_DH_C"/>
</dbReference>
<evidence type="ECO:0000313" key="4">
    <source>
        <dbReference type="EMBL" id="CAE0104851.1"/>
    </source>
</evidence>
<comment type="similarity">
    <text evidence="1">Belongs to the Glu/Leu/Phe/Val dehydrogenases family.</text>
</comment>
<dbReference type="Gene3D" id="3.40.50.720">
    <property type="entry name" value="NAD(P)-binding Rossmann-like Domain"/>
    <property type="match status" value="1"/>
</dbReference>
<dbReference type="GO" id="GO:0005739">
    <property type="term" value="C:mitochondrion"/>
    <property type="evidence" value="ECO:0007669"/>
    <property type="project" value="TreeGrafter"/>
</dbReference>
<dbReference type="AlphaFoldDB" id="A0A7S3AJP4"/>
<dbReference type="GO" id="GO:0004352">
    <property type="term" value="F:glutamate dehydrogenase (NAD+) activity"/>
    <property type="evidence" value="ECO:0007669"/>
    <property type="project" value="TreeGrafter"/>
</dbReference>
<dbReference type="SMART" id="SM00839">
    <property type="entry name" value="ELFV_dehydrog"/>
    <property type="match status" value="1"/>
</dbReference>
<keyword evidence="2" id="KW-0560">Oxidoreductase</keyword>
<accession>A0A7S3AJP4</accession>
<feature type="domain" description="Glutamate/phenylalanine/leucine/valine/L-tryptophan dehydrogenase C-terminal" evidence="3">
    <location>
        <begin position="583"/>
        <end position="832"/>
    </location>
</feature>
<dbReference type="PANTHER" id="PTHR11606:SF39">
    <property type="entry name" value="GLUTAMATE_PHENYLALANINE_LEUCINE_VALINE_L-TRYPTOPHAN DEHYDROGENASE C-TERMINAL DOMAIN-CONTAINING PROTEIN"/>
    <property type="match status" value="1"/>
</dbReference>
<organism evidence="4">
    <name type="scientific">Haptolina ericina</name>
    <dbReference type="NCBI Taxonomy" id="156174"/>
    <lineage>
        <taxon>Eukaryota</taxon>
        <taxon>Haptista</taxon>
        <taxon>Haptophyta</taxon>
        <taxon>Prymnesiophyceae</taxon>
        <taxon>Prymnesiales</taxon>
        <taxon>Prymnesiaceae</taxon>
        <taxon>Haptolina</taxon>
    </lineage>
</organism>
<dbReference type="SUPFAM" id="SSF51735">
    <property type="entry name" value="NAD(P)-binding Rossmann-fold domains"/>
    <property type="match status" value="1"/>
</dbReference>
<dbReference type="InterPro" id="IPR046346">
    <property type="entry name" value="Aminoacid_DH-like_N_sf"/>
</dbReference>
<proteinExistence type="inferred from homology"/>
<dbReference type="SUPFAM" id="SSF53223">
    <property type="entry name" value="Aminoacid dehydrogenase-like, N-terminal domain"/>
    <property type="match status" value="1"/>
</dbReference>
<name>A0A7S3AJP4_9EUKA</name>
<evidence type="ECO:0000256" key="1">
    <source>
        <dbReference type="ARBA" id="ARBA00006382"/>
    </source>
</evidence>
<dbReference type="GO" id="GO:0006538">
    <property type="term" value="P:L-glutamate catabolic process"/>
    <property type="evidence" value="ECO:0007669"/>
    <property type="project" value="TreeGrafter"/>
</dbReference>
<dbReference type="InterPro" id="IPR036291">
    <property type="entry name" value="NAD(P)-bd_dom_sf"/>
</dbReference>
<dbReference type="EMBL" id="HBHX01009920">
    <property type="protein sequence ID" value="CAE0104851.1"/>
    <property type="molecule type" value="Transcribed_RNA"/>
</dbReference>
<dbReference type="Pfam" id="PF00208">
    <property type="entry name" value="ELFV_dehydrog"/>
    <property type="match status" value="1"/>
</dbReference>
<dbReference type="PANTHER" id="PTHR11606">
    <property type="entry name" value="GLUTAMATE DEHYDROGENASE"/>
    <property type="match status" value="1"/>
</dbReference>
<gene>
    <name evidence="4" type="ORF">HERI1096_LOCUS5509</name>
</gene>
<sequence>MPMHYFRLVSSEVRSQHLRAITALSSPDLSVPEVQLTDQTAYTFISRGVSSSSPSSTATVARQLASLPPEAALRRVMLFSSQDGALSLNVFETEGAAEPLFGANPDARVDEMAFRLRLREYSQQLSAGEFVGQPNHPAPSAMLSDAELERFLSKCSSRFVVQHVPRLLYKQLRLYQAVAGTEAASLEMEHGYEDDKEATLITAAIPGLTPRAALEKGAALLGRYGLGLRRAQVDDVRDGGGGVTLLRMLVSPEGAELSGTAWGQLATDLTRVKWLDDAALALASAYPSIGLARAEVALALSSLSLSVLDHPLLGRPQVFERLTKPTVAVHAQSLADLFLQRHQPASPLPDALFTSSLEAWERGIEVALSEEEDRALLRTMGSAVRNTLRCNAFLAERSALVLRMDPHFFAPALPPSPNANNLPYGVFFGAGRHFNGYHVRFRDVARGGLRVVLPASTEAHTAESRRHFNECFSLAWAQQLKNKDIPEGGSKAVCLVEPVPGADREDLLHGCVKRFTDGLLDLLTPDPAVVNQIAFAADQKADLLYLGPDENITTTDIDWIVERAEQRGYPLAQAFMSSKPRAGINHKVYGVTSEGVAVFLDAGLRSLGITPTAQPWTVKLTGGPDGDVAGNMLKILDREYGAMVRVVGIADGSGSAEDPQGLPMEELLRLVHSNLPLMELDRSRLSPQGQLFSADTAEGAAKRNSMHSRVRSDALVPAGGRPSTVNASNWKEMLLPDGTPSSRLIVEGANLFLTADARQALFDAARLPIVKDSSANKCGVICSSMEIVASMSLSVDEFLSIKETYVEQVLDRLRELARLEANLLFTESARQPEVALPILSERISSSMIRVSDSLSAQLEGFSTEQQSRIWPLMRDQLPPVLFLNHAQRLPERLPWEYTKEMISSGLAGRLVYREGLQYVEGMGDARLSSASLAYLQQEQHVRKLAQEVAASGMASAAAIESLLMRGGVRAAVDDLPFRK</sequence>
<evidence type="ECO:0000256" key="2">
    <source>
        <dbReference type="ARBA" id="ARBA00023002"/>
    </source>
</evidence>
<protein>
    <recommendedName>
        <fullName evidence="3">Glutamate/phenylalanine/leucine/valine/L-tryptophan dehydrogenase C-terminal domain-containing protein</fullName>
    </recommendedName>
</protein>